<name>A0AAD3CQR8_9STRA</name>
<sequence>MMISVVTTTVHMTRMNQTIKATAMMHNDISAQSQDNDDDSGNTSIQDDDGSISNNTDHVIDIEDDDDAIDTPNTAKQGIKEFGEEAVAVMFKEYKQIPHPNLNPNPKVVGCFDKLKLTRELKRKALRAVNLIKKKRCKKIKGRACANGAPHCKFVPREEASSPPLRIESLMELILFAAVEKRDFAIFDVHGAYLHAELGEDKFKLL</sequence>
<gene>
    <name evidence="2" type="ORF">CTEN210_06917</name>
</gene>
<dbReference type="EMBL" id="BLLK01000039">
    <property type="protein sequence ID" value="GFH50441.1"/>
    <property type="molecule type" value="Genomic_DNA"/>
</dbReference>
<dbReference type="AlphaFoldDB" id="A0AAD3CQR8"/>
<protein>
    <recommendedName>
        <fullName evidence="4">Reverse transcriptase Ty1/copia-type domain-containing protein</fullName>
    </recommendedName>
</protein>
<dbReference type="Proteomes" id="UP001054902">
    <property type="component" value="Unassembled WGS sequence"/>
</dbReference>
<evidence type="ECO:0008006" key="4">
    <source>
        <dbReference type="Google" id="ProtNLM"/>
    </source>
</evidence>
<proteinExistence type="predicted"/>
<evidence type="ECO:0000313" key="2">
    <source>
        <dbReference type="EMBL" id="GFH50441.1"/>
    </source>
</evidence>
<keyword evidence="3" id="KW-1185">Reference proteome</keyword>
<organism evidence="2 3">
    <name type="scientific">Chaetoceros tenuissimus</name>
    <dbReference type="NCBI Taxonomy" id="426638"/>
    <lineage>
        <taxon>Eukaryota</taxon>
        <taxon>Sar</taxon>
        <taxon>Stramenopiles</taxon>
        <taxon>Ochrophyta</taxon>
        <taxon>Bacillariophyta</taxon>
        <taxon>Coscinodiscophyceae</taxon>
        <taxon>Chaetocerotophycidae</taxon>
        <taxon>Chaetocerotales</taxon>
        <taxon>Chaetocerotaceae</taxon>
        <taxon>Chaetoceros</taxon>
    </lineage>
</organism>
<evidence type="ECO:0000313" key="3">
    <source>
        <dbReference type="Proteomes" id="UP001054902"/>
    </source>
</evidence>
<comment type="caution">
    <text evidence="2">The sequence shown here is derived from an EMBL/GenBank/DDBJ whole genome shotgun (WGS) entry which is preliminary data.</text>
</comment>
<feature type="region of interest" description="Disordered" evidence="1">
    <location>
        <begin position="31"/>
        <end position="74"/>
    </location>
</feature>
<evidence type="ECO:0000256" key="1">
    <source>
        <dbReference type="SAM" id="MobiDB-lite"/>
    </source>
</evidence>
<feature type="compositionally biased region" description="Acidic residues" evidence="1">
    <location>
        <begin position="35"/>
        <end position="50"/>
    </location>
</feature>
<reference evidence="2 3" key="1">
    <citation type="journal article" date="2021" name="Sci. Rep.">
        <title>The genome of the diatom Chaetoceros tenuissimus carries an ancient integrated fragment of an extant virus.</title>
        <authorList>
            <person name="Hongo Y."/>
            <person name="Kimura K."/>
            <person name="Takaki Y."/>
            <person name="Yoshida Y."/>
            <person name="Baba S."/>
            <person name="Kobayashi G."/>
            <person name="Nagasaki K."/>
            <person name="Hano T."/>
            <person name="Tomaru Y."/>
        </authorList>
    </citation>
    <scope>NUCLEOTIDE SEQUENCE [LARGE SCALE GENOMIC DNA]</scope>
    <source>
        <strain evidence="2 3">NIES-3715</strain>
    </source>
</reference>
<accession>A0AAD3CQR8</accession>